<dbReference type="RefSeq" id="WP_045044163.1">
    <property type="nucleotide sequence ID" value="NZ_JZSP01000038.1"/>
</dbReference>
<gene>
    <name evidence="1" type="ORF">C0W53_22640</name>
</gene>
<evidence type="ECO:0000313" key="2">
    <source>
        <dbReference type="Proteomes" id="UP000240728"/>
    </source>
</evidence>
<protein>
    <submittedName>
        <fullName evidence="1">Uncharacterized protein</fullName>
    </submittedName>
</protein>
<keyword evidence="2" id="KW-1185">Reference proteome</keyword>
<dbReference type="Proteomes" id="UP000240728">
    <property type="component" value="Unassembled WGS sequence"/>
</dbReference>
<sequence>MTIAFLTLDEYEADPQRYNQALDRNDELKKLADAHVGGMVFKCSGIDSECLLLATDSRYKAPTAAHVAEVYDYLVKELGADIADIEALTGYKAGEPVTYPTWRLMLSMAGLSIDLMHISKEIRRKILR</sequence>
<reference evidence="1 2" key="1">
    <citation type="submission" date="2018-01" db="EMBL/GenBank/DDBJ databases">
        <title>Whole genome sequencing of Histamine producing bacteria.</title>
        <authorList>
            <person name="Butler K."/>
        </authorList>
    </citation>
    <scope>NUCLEOTIDE SEQUENCE [LARGE SCALE GENOMIC DNA]</scope>
    <source>
        <strain evidence="1 2">A1-4</strain>
    </source>
</reference>
<proteinExistence type="predicted"/>
<comment type="caution">
    <text evidence="1">The sequence shown here is derived from an EMBL/GenBank/DDBJ whole genome shotgun (WGS) entry which is preliminary data.</text>
</comment>
<organism evidence="1 2">
    <name type="scientific">Photobacterium kishitanii</name>
    <dbReference type="NCBI Taxonomy" id="318456"/>
    <lineage>
        <taxon>Bacteria</taxon>
        <taxon>Pseudomonadati</taxon>
        <taxon>Pseudomonadota</taxon>
        <taxon>Gammaproteobacteria</taxon>
        <taxon>Vibrionales</taxon>
        <taxon>Vibrionaceae</taxon>
        <taxon>Photobacterium</taxon>
    </lineage>
</organism>
<dbReference type="AlphaFoldDB" id="A0AAX0YPJ1"/>
<name>A0AAX0YPJ1_9GAMM</name>
<accession>A0AAX0YPJ1</accession>
<dbReference type="EMBL" id="PYOZ01000033">
    <property type="protein sequence ID" value="PSX38795.1"/>
    <property type="molecule type" value="Genomic_DNA"/>
</dbReference>
<evidence type="ECO:0000313" key="1">
    <source>
        <dbReference type="EMBL" id="PSX38795.1"/>
    </source>
</evidence>